<dbReference type="InterPro" id="IPR016032">
    <property type="entry name" value="Sig_transdc_resp-reg_C-effctor"/>
</dbReference>
<feature type="domain" description="OmpR/PhoB-type" evidence="9">
    <location>
        <begin position="126"/>
        <end position="223"/>
    </location>
</feature>
<evidence type="ECO:0000256" key="2">
    <source>
        <dbReference type="ARBA" id="ARBA00023015"/>
    </source>
</evidence>
<dbReference type="Gene3D" id="1.10.10.10">
    <property type="entry name" value="Winged helix-like DNA-binding domain superfamily/Winged helix DNA-binding domain"/>
    <property type="match status" value="1"/>
</dbReference>
<feature type="modified residue" description="4-aspartylphosphate" evidence="6">
    <location>
        <position position="53"/>
    </location>
</feature>
<evidence type="ECO:0000256" key="3">
    <source>
        <dbReference type="ARBA" id="ARBA00023125"/>
    </source>
</evidence>
<feature type="domain" description="Response regulatory" evidence="8">
    <location>
        <begin position="4"/>
        <end position="117"/>
    </location>
</feature>
<evidence type="ECO:0000256" key="6">
    <source>
        <dbReference type="PROSITE-ProRule" id="PRU00169"/>
    </source>
</evidence>
<dbReference type="EMBL" id="JAIKTU010000002">
    <property type="protein sequence ID" value="MBY0754466.1"/>
    <property type="molecule type" value="Genomic_DNA"/>
</dbReference>
<evidence type="ECO:0000259" key="9">
    <source>
        <dbReference type="PROSITE" id="PS51755"/>
    </source>
</evidence>
<dbReference type="Gene3D" id="3.40.50.2300">
    <property type="match status" value="1"/>
</dbReference>
<dbReference type="InterPro" id="IPR001789">
    <property type="entry name" value="Sig_transdc_resp-reg_receiver"/>
</dbReference>
<evidence type="ECO:0000256" key="5">
    <source>
        <dbReference type="ARBA" id="ARBA00024867"/>
    </source>
</evidence>
<reference evidence="10 11" key="1">
    <citation type="journal article" date="2021" name="Cell Host Microbe">
        <title>in vivo commensal control of Clostridioides difficile virulence.</title>
        <authorList>
            <person name="Girinathan B.P."/>
            <person name="Dibenedetto N."/>
            <person name="Worley J.N."/>
            <person name="Peltier J."/>
            <person name="Arrieta-Ortiz M.L."/>
            <person name="Rupa Christinal Immanuel S."/>
            <person name="Lavin R."/>
            <person name="Delaney M.L."/>
            <person name="Cummins C."/>
            <person name="Hoffmann M."/>
            <person name="Luo Y."/>
            <person name="Gonzalez-Escalona N."/>
            <person name="Allard M."/>
            <person name="Onderdonk A.B."/>
            <person name="Gerber G.K."/>
            <person name="Sonenshein A.L."/>
            <person name="Baliga N."/>
            <person name="Dupuy B."/>
            <person name="Bry L."/>
        </authorList>
    </citation>
    <scope>NUCLEOTIDE SEQUENCE [LARGE SCALE GENOMIC DNA]</scope>
    <source>
        <strain evidence="10 11">DSM 599</strain>
    </source>
</reference>
<keyword evidence="6" id="KW-0597">Phosphoprotein</keyword>
<evidence type="ECO:0000256" key="1">
    <source>
        <dbReference type="ARBA" id="ARBA00018672"/>
    </source>
</evidence>
<evidence type="ECO:0000256" key="7">
    <source>
        <dbReference type="PROSITE-ProRule" id="PRU01091"/>
    </source>
</evidence>
<comment type="function">
    <text evidence="5">May play the central regulatory role in sporulation. It may be an element of the effector pathway responsible for the activation of sporulation genes in response to nutritional stress. Spo0A may act in concert with spo0H (a sigma factor) to control the expression of some genes that are critical to the sporulation process.</text>
</comment>
<dbReference type="PROSITE" id="PS51755">
    <property type="entry name" value="OMPR_PHOB"/>
    <property type="match status" value="1"/>
</dbReference>
<proteinExistence type="predicted"/>
<keyword evidence="3 7" id="KW-0238">DNA-binding</keyword>
<keyword evidence="2" id="KW-0805">Transcription regulation</keyword>
<gene>
    <name evidence="10" type="ORF">K5V21_03250</name>
</gene>
<name>A0ABS7KUG9_CLOSR</name>
<evidence type="ECO:0000256" key="4">
    <source>
        <dbReference type="ARBA" id="ARBA00023163"/>
    </source>
</evidence>
<comment type="caution">
    <text evidence="10">The sequence shown here is derived from an EMBL/GenBank/DDBJ whole genome shotgun (WGS) entry which is preliminary data.</text>
</comment>
<dbReference type="Proteomes" id="UP001299068">
    <property type="component" value="Unassembled WGS sequence"/>
</dbReference>
<dbReference type="CDD" id="cd00383">
    <property type="entry name" value="trans_reg_C"/>
    <property type="match status" value="1"/>
</dbReference>
<protein>
    <recommendedName>
        <fullName evidence="1">Stage 0 sporulation protein A homolog</fullName>
    </recommendedName>
</protein>
<dbReference type="Pfam" id="PF00072">
    <property type="entry name" value="Response_reg"/>
    <property type="match status" value="1"/>
</dbReference>
<evidence type="ECO:0000259" key="8">
    <source>
        <dbReference type="PROSITE" id="PS50110"/>
    </source>
</evidence>
<evidence type="ECO:0000313" key="11">
    <source>
        <dbReference type="Proteomes" id="UP001299068"/>
    </source>
</evidence>
<dbReference type="Pfam" id="PF00486">
    <property type="entry name" value="Trans_reg_C"/>
    <property type="match status" value="1"/>
</dbReference>
<dbReference type="PANTHER" id="PTHR48111:SF43">
    <property type="entry name" value="STAGE 0 SPORULATION PROTEIN A HOMOLOG"/>
    <property type="match status" value="1"/>
</dbReference>
<feature type="DNA-binding region" description="OmpR/PhoB-type" evidence="7">
    <location>
        <begin position="126"/>
        <end position="223"/>
    </location>
</feature>
<dbReference type="InterPro" id="IPR036388">
    <property type="entry name" value="WH-like_DNA-bd_sf"/>
</dbReference>
<accession>A0ABS7KUG9</accession>
<dbReference type="InterPro" id="IPR011006">
    <property type="entry name" value="CheY-like_superfamily"/>
</dbReference>
<evidence type="ECO:0000313" key="10">
    <source>
        <dbReference type="EMBL" id="MBY0754466.1"/>
    </source>
</evidence>
<keyword evidence="11" id="KW-1185">Reference proteome</keyword>
<keyword evidence="4" id="KW-0804">Transcription</keyword>
<dbReference type="SMART" id="SM00862">
    <property type="entry name" value="Trans_reg_C"/>
    <property type="match status" value="1"/>
</dbReference>
<dbReference type="SUPFAM" id="SSF46894">
    <property type="entry name" value="C-terminal effector domain of the bipartite response regulators"/>
    <property type="match status" value="1"/>
</dbReference>
<sequence length="223" mass="26305">MNNKIFIIEDEEKIKVELSTFLERYGYKTKAVNNFENVIEEALDYNPTIILLDVNLPYYDGYYICREMRKKSNVPIIIVTSRDSDVDELMSMNLGADDFVTKPYNPQILLARITSVIKRTYNNENSEVFQYRDLKYNLSQSEAEFNGNKIELTKNESKILYVFMKNKEKIISRDKIMKELWQSDEFVDDNTLTVNINRLRKKLEEIGANNYLQTKRGQGYILI</sequence>
<dbReference type="RefSeq" id="WP_221859097.1">
    <property type="nucleotide sequence ID" value="NZ_JAIKTU010000002.1"/>
</dbReference>
<dbReference type="InterPro" id="IPR039420">
    <property type="entry name" value="WalR-like"/>
</dbReference>
<organism evidence="10 11">
    <name type="scientific">Clostridium sardiniense</name>
    <name type="common">Clostridium absonum</name>
    <dbReference type="NCBI Taxonomy" id="29369"/>
    <lineage>
        <taxon>Bacteria</taxon>
        <taxon>Bacillati</taxon>
        <taxon>Bacillota</taxon>
        <taxon>Clostridia</taxon>
        <taxon>Eubacteriales</taxon>
        <taxon>Clostridiaceae</taxon>
        <taxon>Clostridium</taxon>
    </lineage>
</organism>
<dbReference type="PROSITE" id="PS50110">
    <property type="entry name" value="RESPONSE_REGULATORY"/>
    <property type="match status" value="1"/>
</dbReference>
<dbReference type="SUPFAM" id="SSF52172">
    <property type="entry name" value="CheY-like"/>
    <property type="match status" value="1"/>
</dbReference>
<dbReference type="PANTHER" id="PTHR48111">
    <property type="entry name" value="REGULATOR OF RPOS"/>
    <property type="match status" value="1"/>
</dbReference>
<dbReference type="SMART" id="SM00448">
    <property type="entry name" value="REC"/>
    <property type="match status" value="1"/>
</dbReference>
<dbReference type="InterPro" id="IPR001867">
    <property type="entry name" value="OmpR/PhoB-type_DNA-bd"/>
</dbReference>